<comment type="caution">
    <text evidence="3">The sequence shown here is derived from an EMBL/GenBank/DDBJ whole genome shotgun (WGS) entry which is preliminary data.</text>
</comment>
<proteinExistence type="predicted"/>
<dbReference type="SMART" id="SM00451">
    <property type="entry name" value="ZnF_U1"/>
    <property type="match status" value="2"/>
</dbReference>
<name>A0A8E0RQS1_9TREM</name>
<dbReference type="GO" id="GO:0003676">
    <property type="term" value="F:nucleic acid binding"/>
    <property type="evidence" value="ECO:0007669"/>
    <property type="project" value="InterPro"/>
</dbReference>
<dbReference type="PANTHER" id="PTHR45762">
    <property type="entry name" value="ZINC FINGER RNA-BINDING PROTEIN"/>
    <property type="match status" value="1"/>
</dbReference>
<dbReference type="InterPro" id="IPR003604">
    <property type="entry name" value="Matrin/U1-like-C_Znf_C2H2"/>
</dbReference>
<feature type="compositionally biased region" description="Low complexity" evidence="1">
    <location>
        <begin position="184"/>
        <end position="201"/>
    </location>
</feature>
<evidence type="ECO:0000256" key="1">
    <source>
        <dbReference type="SAM" id="MobiDB-lite"/>
    </source>
</evidence>
<dbReference type="OrthoDB" id="434647at2759"/>
<dbReference type="PROSITE" id="PS00028">
    <property type="entry name" value="ZINC_FINGER_C2H2_1"/>
    <property type="match status" value="1"/>
</dbReference>
<feature type="compositionally biased region" description="Polar residues" evidence="1">
    <location>
        <begin position="202"/>
        <end position="223"/>
    </location>
</feature>
<dbReference type="EMBL" id="LUCM01009558">
    <property type="protein sequence ID" value="KAA0186816.1"/>
    <property type="molecule type" value="Genomic_DNA"/>
</dbReference>
<dbReference type="Gene3D" id="3.30.160.60">
    <property type="entry name" value="Classic Zinc Finger"/>
    <property type="match status" value="2"/>
</dbReference>
<dbReference type="AlphaFoldDB" id="A0A8E0RQS1"/>
<dbReference type="InterPro" id="IPR013087">
    <property type="entry name" value="Znf_C2H2_type"/>
</dbReference>
<dbReference type="InterPro" id="IPR036236">
    <property type="entry name" value="Znf_C2H2_sf"/>
</dbReference>
<gene>
    <name evidence="3" type="ORF">FBUS_04694</name>
</gene>
<dbReference type="Pfam" id="PF12874">
    <property type="entry name" value="zf-met"/>
    <property type="match status" value="2"/>
</dbReference>
<evidence type="ECO:0000259" key="2">
    <source>
        <dbReference type="PROSITE" id="PS00028"/>
    </source>
</evidence>
<accession>A0A8E0RQS1</accession>
<feature type="domain" description="C2H2-type" evidence="2">
    <location>
        <begin position="98"/>
        <end position="120"/>
    </location>
</feature>
<dbReference type="GO" id="GO:0008270">
    <property type="term" value="F:zinc ion binding"/>
    <property type="evidence" value="ECO:0007669"/>
    <property type="project" value="InterPro"/>
</dbReference>
<dbReference type="PANTHER" id="PTHR45762:SF3">
    <property type="entry name" value="ZINC-FINGER PROTEIN AT 72D, ISOFORM B"/>
    <property type="match status" value="1"/>
</dbReference>
<feature type="region of interest" description="Disordered" evidence="1">
    <location>
        <begin position="157"/>
        <end position="226"/>
    </location>
</feature>
<reference evidence="3" key="1">
    <citation type="submission" date="2019-05" db="EMBL/GenBank/DDBJ databases">
        <title>Annotation for the trematode Fasciolopsis buski.</title>
        <authorList>
            <person name="Choi Y.-J."/>
        </authorList>
    </citation>
    <scope>NUCLEOTIDE SEQUENCE</scope>
    <source>
        <strain evidence="3">HT</strain>
        <tissue evidence="3">Whole worm</tissue>
    </source>
</reference>
<dbReference type="SUPFAM" id="SSF57667">
    <property type="entry name" value="beta-beta-alpha zinc fingers"/>
    <property type="match status" value="2"/>
</dbReference>
<organism evidence="3 4">
    <name type="scientific">Fasciolopsis buskii</name>
    <dbReference type="NCBI Taxonomy" id="27845"/>
    <lineage>
        <taxon>Eukaryota</taxon>
        <taxon>Metazoa</taxon>
        <taxon>Spiralia</taxon>
        <taxon>Lophotrochozoa</taxon>
        <taxon>Platyhelminthes</taxon>
        <taxon>Trematoda</taxon>
        <taxon>Digenea</taxon>
        <taxon>Plagiorchiida</taxon>
        <taxon>Echinostomata</taxon>
        <taxon>Echinostomatoidea</taxon>
        <taxon>Fasciolidae</taxon>
        <taxon>Fasciolopsis</taxon>
    </lineage>
</organism>
<feature type="compositionally biased region" description="Polar residues" evidence="1">
    <location>
        <begin position="174"/>
        <end position="183"/>
    </location>
</feature>
<evidence type="ECO:0000313" key="4">
    <source>
        <dbReference type="Proteomes" id="UP000728185"/>
    </source>
</evidence>
<dbReference type="Proteomes" id="UP000728185">
    <property type="component" value="Unassembled WGS sequence"/>
</dbReference>
<protein>
    <recommendedName>
        <fullName evidence="2">C2H2-type domain-containing protein</fullName>
    </recommendedName>
</protein>
<keyword evidence="4" id="KW-1185">Reference proteome</keyword>
<evidence type="ECO:0000313" key="3">
    <source>
        <dbReference type="EMBL" id="KAA0186816.1"/>
    </source>
</evidence>
<sequence>MADSNFFPSYADQRDCARGLLYHPLDAFHSQIVPQPVAFRDTTSFTSPDFYTTEITQYGVFLRCNLCNVTCTGQISFNQHLSGAQHRKHFRPSSELSCQTCNLNFTDAHQQEAHMKGARHARRLKALGLNPVTSNEMTHEMQPESLSYYGTSDLNQASQSQLRDNVSGRKQQKPSDQQANLRTVVSQSQSFSSSNNSASVSIDTPSPQSASQRVRTKEQSIQTDSDHVFDQVRELESRVDPISLSLAACNLKERQAAKLPIDPKCQQSPKSLSGNSVSSSSTREAFCTHDSCIIIRALQTSGFRCFNNAIDRPAIKGNTSDAGGGRLLFDCP</sequence>
<dbReference type="SMART" id="SM00355">
    <property type="entry name" value="ZnF_C2H2"/>
    <property type="match status" value="2"/>
</dbReference>